<dbReference type="Proteomes" id="UP000305131">
    <property type="component" value="Unassembled WGS sequence"/>
</dbReference>
<comment type="catalytic activity">
    <reaction evidence="8">
        <text>ATP + H2O = ADP + phosphate + H(+)</text>
        <dbReference type="Rhea" id="RHEA:13065"/>
        <dbReference type="ChEBI" id="CHEBI:15377"/>
        <dbReference type="ChEBI" id="CHEBI:15378"/>
        <dbReference type="ChEBI" id="CHEBI:30616"/>
        <dbReference type="ChEBI" id="CHEBI:43474"/>
        <dbReference type="ChEBI" id="CHEBI:456216"/>
        <dbReference type="EC" id="5.6.2.4"/>
    </reaction>
</comment>
<evidence type="ECO:0000256" key="3">
    <source>
        <dbReference type="ARBA" id="ARBA00022806"/>
    </source>
</evidence>
<comment type="catalytic activity">
    <reaction evidence="6">
        <text>Couples ATP hydrolysis with the unwinding of duplex DNA by translocating in the 3'-5' direction.</text>
        <dbReference type="EC" id="5.6.2.4"/>
    </reaction>
</comment>
<dbReference type="GO" id="GO:0043138">
    <property type="term" value="F:3'-5' DNA helicase activity"/>
    <property type="evidence" value="ECO:0007669"/>
    <property type="project" value="UniProtKB-EC"/>
</dbReference>
<dbReference type="SUPFAM" id="SSF52540">
    <property type="entry name" value="P-loop containing nucleoside triphosphate hydrolases"/>
    <property type="match status" value="1"/>
</dbReference>
<dbReference type="GO" id="GO:0003677">
    <property type="term" value="F:DNA binding"/>
    <property type="evidence" value="ECO:0007669"/>
    <property type="project" value="InterPro"/>
</dbReference>
<keyword evidence="4 9" id="KW-0067">ATP-binding</keyword>
<reference evidence="12 13" key="1">
    <citation type="submission" date="2019-05" db="EMBL/GenBank/DDBJ databases">
        <authorList>
            <person name="Zhou X."/>
        </authorList>
    </citation>
    <scope>NUCLEOTIDE SEQUENCE [LARGE SCALE GENOMIC DNA]</scope>
    <source>
        <strain evidence="12 13">DSM 432</strain>
    </source>
</reference>
<dbReference type="PROSITE" id="PS51217">
    <property type="entry name" value="UVRD_HELICASE_CTER"/>
    <property type="match status" value="1"/>
</dbReference>
<dbReference type="EMBL" id="VAUP01000037">
    <property type="protein sequence ID" value="TLX41344.1"/>
    <property type="molecule type" value="Genomic_DNA"/>
</dbReference>
<dbReference type="Gene3D" id="1.10.486.10">
    <property type="entry name" value="PCRA, domain 4"/>
    <property type="match status" value="1"/>
</dbReference>
<evidence type="ECO:0000259" key="10">
    <source>
        <dbReference type="PROSITE" id="PS51198"/>
    </source>
</evidence>
<dbReference type="PANTHER" id="PTHR11070">
    <property type="entry name" value="UVRD / RECB / PCRA DNA HELICASE FAMILY MEMBER"/>
    <property type="match status" value="1"/>
</dbReference>
<dbReference type="GO" id="GO:0005524">
    <property type="term" value="F:ATP binding"/>
    <property type="evidence" value="ECO:0007669"/>
    <property type="project" value="UniProtKB-UniRule"/>
</dbReference>
<accession>A0A6C1KDM4</accession>
<dbReference type="InterPro" id="IPR027417">
    <property type="entry name" value="P-loop_NTPase"/>
</dbReference>
<comment type="caution">
    <text evidence="12">The sequence shown here is derived from an EMBL/GenBank/DDBJ whole genome shotgun (WGS) entry which is preliminary data.</text>
</comment>
<organism evidence="12 13">
    <name type="scientific">Xanthobacter autotrophicus</name>
    <dbReference type="NCBI Taxonomy" id="280"/>
    <lineage>
        <taxon>Bacteria</taxon>
        <taxon>Pseudomonadati</taxon>
        <taxon>Pseudomonadota</taxon>
        <taxon>Alphaproteobacteria</taxon>
        <taxon>Hyphomicrobiales</taxon>
        <taxon>Xanthobacteraceae</taxon>
        <taxon>Xanthobacter</taxon>
    </lineage>
</organism>
<dbReference type="InterPro" id="IPR038726">
    <property type="entry name" value="PDDEXK_AddAB-type"/>
</dbReference>
<evidence type="ECO:0000313" key="13">
    <source>
        <dbReference type="Proteomes" id="UP000305131"/>
    </source>
</evidence>
<dbReference type="InterPro" id="IPR000212">
    <property type="entry name" value="DNA_helicase_UvrD/REP"/>
</dbReference>
<dbReference type="Gene3D" id="3.40.50.300">
    <property type="entry name" value="P-loop containing nucleotide triphosphate hydrolases"/>
    <property type="match status" value="4"/>
</dbReference>
<evidence type="ECO:0000256" key="4">
    <source>
        <dbReference type="ARBA" id="ARBA00022840"/>
    </source>
</evidence>
<dbReference type="Pfam" id="PF13361">
    <property type="entry name" value="UvrD_C"/>
    <property type="match status" value="1"/>
</dbReference>
<dbReference type="PANTHER" id="PTHR11070:SF59">
    <property type="entry name" value="DNA 3'-5' HELICASE"/>
    <property type="match status" value="1"/>
</dbReference>
<protein>
    <recommendedName>
        <fullName evidence="7">DNA 3'-5' helicase</fullName>
        <ecNumber evidence="7">5.6.2.4</ecNumber>
    </recommendedName>
</protein>
<keyword evidence="3 9" id="KW-0347">Helicase</keyword>
<evidence type="ECO:0000256" key="7">
    <source>
        <dbReference type="ARBA" id="ARBA00034808"/>
    </source>
</evidence>
<sequence length="1057" mass="115251">MNQVTGIIHKRVDTIIASAGTGKTYTLVERIRSAVGTGLVPHRLLATTFTKKAAAELAGRIRSQLIKGDRPDLAAAMLAARIGTVNSVCGSLISEFAFELGRSPVAEVIPEDRQKAVFARAIGPAMSGYAPTLQQIAERFDLQAQGFFMHGRLIDGWQDHLRRIVDLARSNGIGPERIGASADHSVASLTQLLPMAAPGETTETLDAALADAVFECLAAIEPRRASLKQGTLKKDVPCVEAAAARLQRGEHLPWVEWARLSKLGATKADAELFTDVIAAAAAHARHPRLRADIETFIRMQLECAAQCLADYAAFKHARGLVDFVDQEMLALEILRNPSNHARLGELIGAVFVDEYQDSSPIQIAIFSALASIAPVNAWVGDPKQSIYGFRDADPALTQAAAQAITTDTGGTFEFLRKSYRTRPALGALVNASFEPNFRRTGMRPEEITFADYDRAEADGDLPPLSVWKLAGSNKDLRTEDLASQIAGLLADGPGWQIQPKTGPARPARGGDVAVLCRSNDQVLQLASALSRRDIRVAVERSGLLDQAEVELALAALRWVADPTDSLALAEVVRLSCDDDGWLGAAFEQHNVEALEACVPFTQELKDLRSLAPQLTPGEIFDGVLHVEGMLATVARWGLAEQRLANLEAVRSLLDGYQEEQRSERQAATLAGACEWLATRDALAQPQSRHPEAVNLLTYHGSKGLEWPIVVLTGLEHEAKGNPFGVYAEELDKPDWRDPLAGRVLRYWPWPYGAQAKDVGLDQAAALSPEGERTLKEEKLERTRLLYVGMTRARDHLALTTTGKTDWLNELATDDGQPLIRLPSDPLAINDQTFALRPPPPRLDAEAREPALEFARPAAVRQLHPPLRLRPSARTFSGTVRVAETVQLGPRITLVGDPDLQAVGEAFHRFFAFDDPVRPVSARLALAGDMLRRWGAPQLAPGDLVEAADRLHAFLDQRYGGSARMREWPVHAAENLQVISGRIDLLIDDGYGFAVIDHKSFPGAMAFDDERLNAFGGQVDLYARALRQGAARECRDYWIHQPIAGLMIKIALVAAEAV</sequence>
<evidence type="ECO:0000259" key="11">
    <source>
        <dbReference type="PROSITE" id="PS51217"/>
    </source>
</evidence>
<dbReference type="RefSeq" id="WP_138400858.1">
    <property type="nucleotide sequence ID" value="NZ_JBAFVI010000006.1"/>
</dbReference>
<dbReference type="GO" id="GO:0033202">
    <property type="term" value="C:DNA helicase complex"/>
    <property type="evidence" value="ECO:0007669"/>
    <property type="project" value="TreeGrafter"/>
</dbReference>
<keyword evidence="2 9" id="KW-0378">Hydrolase</keyword>
<dbReference type="InterPro" id="IPR014017">
    <property type="entry name" value="DNA_helicase_UvrD-like_C"/>
</dbReference>
<feature type="domain" description="UvrD-like helicase C-terminal" evidence="11">
    <location>
        <begin position="435"/>
        <end position="703"/>
    </location>
</feature>
<evidence type="ECO:0000256" key="1">
    <source>
        <dbReference type="ARBA" id="ARBA00022741"/>
    </source>
</evidence>
<dbReference type="OrthoDB" id="9810135at2"/>
<dbReference type="InterPro" id="IPR014016">
    <property type="entry name" value="UvrD-like_ATP-bd"/>
</dbReference>
<dbReference type="PROSITE" id="PS51198">
    <property type="entry name" value="UVRD_HELICASE_ATP_BIND"/>
    <property type="match status" value="1"/>
</dbReference>
<keyword evidence="5" id="KW-0413">Isomerase</keyword>
<feature type="binding site" evidence="9">
    <location>
        <begin position="17"/>
        <end position="24"/>
    </location>
    <ligand>
        <name>ATP</name>
        <dbReference type="ChEBI" id="CHEBI:30616"/>
    </ligand>
</feature>
<dbReference type="Pfam" id="PF12705">
    <property type="entry name" value="PDDEXK_1"/>
    <property type="match status" value="1"/>
</dbReference>
<proteinExistence type="predicted"/>
<dbReference type="GO" id="GO:0005829">
    <property type="term" value="C:cytosol"/>
    <property type="evidence" value="ECO:0007669"/>
    <property type="project" value="TreeGrafter"/>
</dbReference>
<keyword evidence="1 9" id="KW-0547">Nucleotide-binding</keyword>
<dbReference type="GO" id="GO:0016787">
    <property type="term" value="F:hydrolase activity"/>
    <property type="evidence" value="ECO:0007669"/>
    <property type="project" value="UniProtKB-UniRule"/>
</dbReference>
<dbReference type="AlphaFoldDB" id="A0A6C1KDM4"/>
<evidence type="ECO:0000256" key="6">
    <source>
        <dbReference type="ARBA" id="ARBA00034617"/>
    </source>
</evidence>
<gene>
    <name evidence="12" type="ORF">FBQ73_17870</name>
</gene>
<dbReference type="EC" id="5.6.2.4" evidence="7"/>
<dbReference type="Pfam" id="PF00580">
    <property type="entry name" value="UvrD-helicase"/>
    <property type="match status" value="1"/>
</dbReference>
<feature type="domain" description="UvrD-like helicase ATP-binding" evidence="10">
    <location>
        <begin position="1"/>
        <end position="422"/>
    </location>
</feature>
<evidence type="ECO:0000313" key="12">
    <source>
        <dbReference type="EMBL" id="TLX41344.1"/>
    </source>
</evidence>
<evidence type="ECO:0000256" key="9">
    <source>
        <dbReference type="PROSITE-ProRule" id="PRU00560"/>
    </source>
</evidence>
<evidence type="ECO:0000256" key="5">
    <source>
        <dbReference type="ARBA" id="ARBA00023235"/>
    </source>
</evidence>
<dbReference type="GO" id="GO:0000725">
    <property type="term" value="P:recombinational repair"/>
    <property type="evidence" value="ECO:0007669"/>
    <property type="project" value="TreeGrafter"/>
</dbReference>
<dbReference type="GeneID" id="95775324"/>
<name>A0A6C1KDM4_XANAU</name>
<evidence type="ECO:0000256" key="8">
    <source>
        <dbReference type="ARBA" id="ARBA00048988"/>
    </source>
</evidence>
<evidence type="ECO:0000256" key="2">
    <source>
        <dbReference type="ARBA" id="ARBA00022801"/>
    </source>
</evidence>